<sequence>MLELLTAIIREATDALASPRATSILSVPTTGNNANLGRNSWKERPLERSLSHYFNQRTNSKCNLSKNCSNLLSGLLSKHPRWDQQGLPKCMNEVSLQRNGAPRLAICEGHLGFYGKTFEPSPRNNIIFLPFFLLKIDKRIVEGRLHQ</sequence>
<name>A0A4Y2FCI1_ARAVE</name>
<comment type="caution">
    <text evidence="1">The sequence shown here is derived from an EMBL/GenBank/DDBJ whole genome shotgun (WGS) entry which is preliminary data.</text>
</comment>
<protein>
    <submittedName>
        <fullName evidence="1">Uncharacterized protein</fullName>
    </submittedName>
</protein>
<organism evidence="1 2">
    <name type="scientific">Araneus ventricosus</name>
    <name type="common">Orbweaver spider</name>
    <name type="synonym">Epeira ventricosa</name>
    <dbReference type="NCBI Taxonomy" id="182803"/>
    <lineage>
        <taxon>Eukaryota</taxon>
        <taxon>Metazoa</taxon>
        <taxon>Ecdysozoa</taxon>
        <taxon>Arthropoda</taxon>
        <taxon>Chelicerata</taxon>
        <taxon>Arachnida</taxon>
        <taxon>Araneae</taxon>
        <taxon>Araneomorphae</taxon>
        <taxon>Entelegynae</taxon>
        <taxon>Araneoidea</taxon>
        <taxon>Araneidae</taxon>
        <taxon>Araneus</taxon>
    </lineage>
</organism>
<gene>
    <name evidence="1" type="ORF">AVEN_190208_1</name>
</gene>
<evidence type="ECO:0000313" key="2">
    <source>
        <dbReference type="Proteomes" id="UP000499080"/>
    </source>
</evidence>
<dbReference type="Proteomes" id="UP000499080">
    <property type="component" value="Unassembled WGS sequence"/>
</dbReference>
<evidence type="ECO:0000313" key="1">
    <source>
        <dbReference type="EMBL" id="GBM39062.1"/>
    </source>
</evidence>
<reference evidence="1 2" key="1">
    <citation type="journal article" date="2019" name="Sci. Rep.">
        <title>Orb-weaving spider Araneus ventricosus genome elucidates the spidroin gene catalogue.</title>
        <authorList>
            <person name="Kono N."/>
            <person name="Nakamura H."/>
            <person name="Ohtoshi R."/>
            <person name="Moran D.A.P."/>
            <person name="Shinohara A."/>
            <person name="Yoshida Y."/>
            <person name="Fujiwara M."/>
            <person name="Mori M."/>
            <person name="Tomita M."/>
            <person name="Arakawa K."/>
        </authorList>
    </citation>
    <scope>NUCLEOTIDE SEQUENCE [LARGE SCALE GENOMIC DNA]</scope>
</reference>
<keyword evidence="2" id="KW-1185">Reference proteome</keyword>
<proteinExistence type="predicted"/>
<accession>A0A4Y2FCI1</accession>
<dbReference type="EMBL" id="BGPR01000884">
    <property type="protein sequence ID" value="GBM39062.1"/>
    <property type="molecule type" value="Genomic_DNA"/>
</dbReference>
<dbReference type="AlphaFoldDB" id="A0A4Y2FCI1"/>